<dbReference type="GO" id="GO:0006636">
    <property type="term" value="P:unsaturated fatty acid biosynthetic process"/>
    <property type="evidence" value="ECO:0007669"/>
    <property type="project" value="UniProtKB-ARBA"/>
</dbReference>
<keyword evidence="4" id="KW-0472">Membrane</keyword>
<keyword evidence="4" id="KW-1133">Transmembrane helix</keyword>
<feature type="domain" description="Cytochrome b5 heme-binding" evidence="5">
    <location>
        <begin position="33"/>
        <end position="110"/>
    </location>
</feature>
<keyword evidence="2" id="KW-0479">Metal-binding</keyword>
<dbReference type="SUPFAM" id="SSF55856">
    <property type="entry name" value="Cytochrome b5-like heme/steroid binding domain"/>
    <property type="match status" value="1"/>
</dbReference>
<dbReference type="Pfam" id="PF00487">
    <property type="entry name" value="FA_desaturase"/>
    <property type="match status" value="1"/>
</dbReference>
<dbReference type="AlphaFoldDB" id="A0AAD5Q3W4"/>
<dbReference type="CDD" id="cd03506">
    <property type="entry name" value="Delta6-FADS-like"/>
    <property type="match status" value="1"/>
</dbReference>
<keyword evidence="7" id="KW-1185">Reference proteome</keyword>
<dbReference type="InterPro" id="IPR001199">
    <property type="entry name" value="Cyt_B5-like_heme/steroid-bd"/>
</dbReference>
<evidence type="ECO:0000313" key="7">
    <source>
        <dbReference type="Proteomes" id="UP001209570"/>
    </source>
</evidence>
<dbReference type="GO" id="GO:0042759">
    <property type="term" value="P:long-chain fatty acid biosynthetic process"/>
    <property type="evidence" value="ECO:0007669"/>
    <property type="project" value="UniProtKB-ARBA"/>
</dbReference>
<dbReference type="Proteomes" id="UP001209570">
    <property type="component" value="Unassembled WGS sequence"/>
</dbReference>
<dbReference type="EMBL" id="JAKCXM010000361">
    <property type="protein sequence ID" value="KAJ0395146.1"/>
    <property type="molecule type" value="Genomic_DNA"/>
</dbReference>
<dbReference type="InterPro" id="IPR005804">
    <property type="entry name" value="FA_desaturase_dom"/>
</dbReference>
<evidence type="ECO:0000256" key="2">
    <source>
        <dbReference type="ARBA" id="ARBA00022723"/>
    </source>
</evidence>
<dbReference type="GO" id="GO:0016717">
    <property type="term" value="F:oxidoreductase activity, acting on paired donors, with oxidation of a pair of donors resulting in the reduction of molecular oxygen to two molecules of water"/>
    <property type="evidence" value="ECO:0007669"/>
    <property type="project" value="TreeGrafter"/>
</dbReference>
<dbReference type="Gene3D" id="3.10.120.10">
    <property type="entry name" value="Cytochrome b5-like heme/steroid binding domain"/>
    <property type="match status" value="1"/>
</dbReference>
<evidence type="ECO:0000259" key="5">
    <source>
        <dbReference type="PROSITE" id="PS50255"/>
    </source>
</evidence>
<dbReference type="PRINTS" id="PR00363">
    <property type="entry name" value="CYTOCHROMEB5"/>
</dbReference>
<dbReference type="PANTHER" id="PTHR19353:SF19">
    <property type="entry name" value="DELTA(5) FATTY ACID DESATURASE C-RELATED"/>
    <property type="match status" value="1"/>
</dbReference>
<dbReference type="PROSITE" id="PS50255">
    <property type="entry name" value="CYTOCHROME_B5_2"/>
    <property type="match status" value="1"/>
</dbReference>
<feature type="transmembrane region" description="Helical" evidence="4">
    <location>
        <begin position="147"/>
        <end position="165"/>
    </location>
</feature>
<evidence type="ECO:0000256" key="1">
    <source>
        <dbReference type="ARBA" id="ARBA00022617"/>
    </source>
</evidence>
<keyword evidence="4" id="KW-0812">Transmembrane</keyword>
<gene>
    <name evidence="6" type="ORF">P43SY_002430</name>
</gene>
<keyword evidence="3" id="KW-0408">Iron</keyword>
<dbReference type="SMART" id="SM01117">
    <property type="entry name" value="Cyt-b5"/>
    <property type="match status" value="1"/>
</dbReference>
<evidence type="ECO:0000313" key="6">
    <source>
        <dbReference type="EMBL" id="KAJ0395146.1"/>
    </source>
</evidence>
<dbReference type="InterPro" id="IPR036400">
    <property type="entry name" value="Cyt_B5-like_heme/steroid_sf"/>
</dbReference>
<dbReference type="PIRSF" id="PIRSF015921">
    <property type="entry name" value="FA_sphinglp_des"/>
    <property type="match status" value="1"/>
</dbReference>
<organism evidence="6 7">
    <name type="scientific">Pythium insidiosum</name>
    <name type="common">Pythiosis disease agent</name>
    <dbReference type="NCBI Taxonomy" id="114742"/>
    <lineage>
        <taxon>Eukaryota</taxon>
        <taxon>Sar</taxon>
        <taxon>Stramenopiles</taxon>
        <taxon>Oomycota</taxon>
        <taxon>Peronosporomycetes</taxon>
        <taxon>Pythiales</taxon>
        <taxon>Pythiaceae</taxon>
        <taxon>Pythium</taxon>
    </lineage>
</organism>
<feature type="transmembrane region" description="Helical" evidence="4">
    <location>
        <begin position="177"/>
        <end position="195"/>
    </location>
</feature>
<dbReference type="PANTHER" id="PTHR19353">
    <property type="entry name" value="FATTY ACID DESATURASE 2"/>
    <property type="match status" value="1"/>
</dbReference>
<sequence length="484" mass="54338">MAPRSSDNDSGLRARKPVTENASVVAAADAAGKSEFTWQEVAKHNTGDSAWVIIRNVVYDVTEWADRHPGGRELILLHAGRECTDTFDSYHPFSNRAEKILAKYAIGKLVGETEFPTYKPDSGFYKECAQRVGEYFKKNNLDPKNPLAGLWRMTFVFAVAALAYLGMNGQLPVNAAWAMYAWGVVFGVCQALPLLHVMHDSSHAACSNSPTWWYIIGRGAMDWFAGGSMVSWLNQHIVGHHIYTNVAGADPDLPVNFDSDVRRIVERQVLRPMYKFQHIYLPPLYGVLGLKFRIQDIVETFVSLSNGPVRVNPHPLSSWVTMILSKVFWMFYRIWIPLAVLEIPSGTFWGVFFLAEFVTGWYLAFNFQVSHVSTECIYPNGEEAASEIDDEWAISQVKSSVDYAHGSAIMTFLSGALNYQVTHHLFPGVSQYHYPAIAPIIMDVCKKYKIEYKVLPTFSAALAAHFRHLQEMGRQGVPVSVHMG</sequence>
<dbReference type="GO" id="GO:0016020">
    <property type="term" value="C:membrane"/>
    <property type="evidence" value="ECO:0007669"/>
    <property type="project" value="TreeGrafter"/>
</dbReference>
<dbReference type="FunFam" id="3.10.120.10:FF:000007">
    <property type="entry name" value="Sulfite oxidase, mitochondrial"/>
    <property type="match status" value="1"/>
</dbReference>
<evidence type="ECO:0000256" key="3">
    <source>
        <dbReference type="ARBA" id="ARBA00023004"/>
    </source>
</evidence>
<dbReference type="Pfam" id="PF00173">
    <property type="entry name" value="Cyt-b5"/>
    <property type="match status" value="1"/>
</dbReference>
<keyword evidence="1" id="KW-0349">Heme</keyword>
<dbReference type="GO" id="GO:0046872">
    <property type="term" value="F:metal ion binding"/>
    <property type="evidence" value="ECO:0007669"/>
    <property type="project" value="UniProtKB-KW"/>
</dbReference>
<protein>
    <recommendedName>
        <fullName evidence="5">Cytochrome b5 heme-binding domain-containing protein</fullName>
    </recommendedName>
</protein>
<reference evidence="6" key="1">
    <citation type="submission" date="2021-12" db="EMBL/GenBank/DDBJ databases">
        <title>Prjna785345.</title>
        <authorList>
            <person name="Rujirawat T."/>
            <person name="Krajaejun T."/>
        </authorList>
    </citation>
    <scope>NUCLEOTIDE SEQUENCE</scope>
    <source>
        <strain evidence="6">Pi057C3</strain>
    </source>
</reference>
<name>A0AAD5Q3W4_PYTIN</name>
<accession>A0AAD5Q3W4</accession>
<evidence type="ECO:0000256" key="4">
    <source>
        <dbReference type="SAM" id="Phobius"/>
    </source>
</evidence>
<comment type="caution">
    <text evidence="6">The sequence shown here is derived from an EMBL/GenBank/DDBJ whole genome shotgun (WGS) entry which is preliminary data.</text>
</comment>
<proteinExistence type="predicted"/>
<dbReference type="InterPro" id="IPR012171">
    <property type="entry name" value="Fatty_acid_desaturase"/>
</dbReference>